<feature type="region of interest" description="Disordered" evidence="1">
    <location>
        <begin position="1"/>
        <end position="20"/>
    </location>
</feature>
<dbReference type="AlphaFoldDB" id="A0A1I6UU50"/>
<name>A0A1I6UU50_9BACL</name>
<protein>
    <submittedName>
        <fullName evidence="2">Uncharacterized protein</fullName>
    </submittedName>
</protein>
<evidence type="ECO:0000313" key="2">
    <source>
        <dbReference type="EMBL" id="SFT04988.1"/>
    </source>
</evidence>
<dbReference type="Proteomes" id="UP000198660">
    <property type="component" value="Unassembled WGS sequence"/>
</dbReference>
<evidence type="ECO:0000313" key="3">
    <source>
        <dbReference type="Proteomes" id="UP000198660"/>
    </source>
</evidence>
<organism evidence="2 3">
    <name type="scientific">Marininema halotolerans</name>
    <dbReference type="NCBI Taxonomy" id="1155944"/>
    <lineage>
        <taxon>Bacteria</taxon>
        <taxon>Bacillati</taxon>
        <taxon>Bacillota</taxon>
        <taxon>Bacilli</taxon>
        <taxon>Bacillales</taxon>
        <taxon>Thermoactinomycetaceae</taxon>
        <taxon>Marininema</taxon>
    </lineage>
</organism>
<evidence type="ECO:0000256" key="1">
    <source>
        <dbReference type="SAM" id="MobiDB-lite"/>
    </source>
</evidence>
<dbReference type="EMBL" id="FPAA01000021">
    <property type="protein sequence ID" value="SFT04988.1"/>
    <property type="molecule type" value="Genomic_DNA"/>
</dbReference>
<sequence>MGTSALSFRARASRPLSERGGGVRLATRVCLHQKTNPVPIVHGTVMDGLIQYQAQGAKKRTGKPVLFFVNHHGSTKKIPYQYQGER</sequence>
<accession>A0A1I6UU50</accession>
<gene>
    <name evidence="2" type="ORF">SAMN05444972_1217</name>
</gene>
<proteinExistence type="predicted"/>
<reference evidence="3" key="1">
    <citation type="submission" date="2016-10" db="EMBL/GenBank/DDBJ databases">
        <authorList>
            <person name="Varghese N."/>
            <person name="Submissions S."/>
        </authorList>
    </citation>
    <scope>NUCLEOTIDE SEQUENCE [LARGE SCALE GENOMIC DNA]</scope>
    <source>
        <strain evidence="3">DSM 45789</strain>
    </source>
</reference>
<keyword evidence="3" id="KW-1185">Reference proteome</keyword>